<comment type="pathway">
    <text evidence="1">Protein modification; protein glycosylation.</text>
</comment>
<evidence type="ECO:0000256" key="11">
    <source>
        <dbReference type="RuleBase" id="RU003832"/>
    </source>
</evidence>
<dbReference type="OrthoDB" id="427096at2759"/>
<dbReference type="InterPro" id="IPR038577">
    <property type="entry name" value="GT10-like_C_sf"/>
</dbReference>
<sequence>MGVNLLPARLSRQVMYDYLLIFTFLLLLMHVTYILTPDCVEEHGNVFESTQDSSAEKQRYIILGNENHLDEPKLQTLGGQNVYYTTIGAGKEKPLPHQEGRGQDDKRSLKMPRKITNELSKTKLASQNAPRQRNRTVKHSPILPHNKSSSLKAGGKRNFMPSMQNNSKMKSFKFSDESINKTNKIPARCQKKILIYGGIKVVRQWIELQVLVAALQLQDNGDWSTEVSCDQCTAQLILSNNMESLQGKDAIVFGMSPYSLKVKMATFRSYDFHSSQLLVFYGAETPLRMRKWVPDVGNLPVDVVWSYGQTSDIHIPYGYYQAGHPMDATRKSLPARTQGKRKLVAWMGSNCVKEVFWPRMNFVRKLQAHVPVDIYGKCGNLTCLPRLSSKCKDLMNQYKFYLSLENAECDDYATEKFWETALVHGVVPVVYGAPKRYYIQNAPPNSFIYAGDYRTVKQLAGYLISLDRSPQKYAEYLEWRYSGSVKQNFPNLKLAHFCGILPHIGSRGNGHAQRRNLAETTWFNSCRKMRRGDKAFRPADINATNWVPW</sequence>
<protein>
    <recommendedName>
        <fullName evidence="11">Fucosyltransferase</fullName>
        <ecNumber evidence="11">2.4.1.-</ecNumber>
    </recommendedName>
</protein>
<keyword evidence="7 11" id="KW-1133">Transmembrane helix</keyword>
<evidence type="ECO:0000256" key="2">
    <source>
        <dbReference type="ARBA" id="ARBA00008919"/>
    </source>
</evidence>
<evidence type="ECO:0000256" key="6">
    <source>
        <dbReference type="ARBA" id="ARBA00022968"/>
    </source>
</evidence>
<feature type="domain" description="Fucosyltransferase C-terminal" evidence="13">
    <location>
        <begin position="338"/>
        <end position="506"/>
    </location>
</feature>
<feature type="compositionally biased region" description="Polar residues" evidence="12">
    <location>
        <begin position="117"/>
        <end position="131"/>
    </location>
</feature>
<dbReference type="InterPro" id="IPR055270">
    <property type="entry name" value="Glyco_tran_10_C"/>
</dbReference>
<dbReference type="AlphaFoldDB" id="A0A8B7Y5U6"/>
<dbReference type="FunFam" id="3.40.50.11660:FF:000002">
    <property type="entry name" value="Alpha-(1,3)-fucosyltransferase"/>
    <property type="match status" value="1"/>
</dbReference>
<dbReference type="KEGG" id="aplc:110978133"/>
<dbReference type="Proteomes" id="UP000694845">
    <property type="component" value="Unplaced"/>
</dbReference>
<keyword evidence="14" id="KW-1185">Reference proteome</keyword>
<evidence type="ECO:0000259" key="13">
    <source>
        <dbReference type="Pfam" id="PF00852"/>
    </source>
</evidence>
<dbReference type="RefSeq" id="XP_022088567.1">
    <property type="nucleotide sequence ID" value="XM_022232875.1"/>
</dbReference>
<name>A0A8B7Y5U6_ACAPL</name>
<dbReference type="Pfam" id="PF00852">
    <property type="entry name" value="Glyco_transf_10"/>
    <property type="match status" value="1"/>
</dbReference>
<evidence type="ECO:0000256" key="10">
    <source>
        <dbReference type="ARBA" id="ARBA00060399"/>
    </source>
</evidence>
<gene>
    <name evidence="15 16 17" type="primary">LOC110978133</name>
</gene>
<keyword evidence="4 11" id="KW-0808">Transferase</keyword>
<evidence type="ECO:0000313" key="14">
    <source>
        <dbReference type="Proteomes" id="UP000694845"/>
    </source>
</evidence>
<feature type="region of interest" description="Disordered" evidence="12">
    <location>
        <begin position="89"/>
        <end position="157"/>
    </location>
</feature>
<dbReference type="GO" id="GO:0032580">
    <property type="term" value="C:Golgi cisterna membrane"/>
    <property type="evidence" value="ECO:0007669"/>
    <property type="project" value="UniProtKB-SubCell"/>
</dbReference>
<dbReference type="GO" id="GO:0046920">
    <property type="term" value="F:alpha-(1-&gt;3)-fucosyltransferase activity"/>
    <property type="evidence" value="ECO:0007669"/>
    <property type="project" value="TreeGrafter"/>
</dbReference>
<dbReference type="PANTHER" id="PTHR11929:SF145">
    <property type="entry name" value="ALPHA-(1,3)-FUCOSYLTRANSFERASE FUT-1"/>
    <property type="match status" value="1"/>
</dbReference>
<dbReference type="SUPFAM" id="SSF53756">
    <property type="entry name" value="UDP-Glycosyltransferase/glycogen phosphorylase"/>
    <property type="match status" value="1"/>
</dbReference>
<evidence type="ECO:0000256" key="3">
    <source>
        <dbReference type="ARBA" id="ARBA00022676"/>
    </source>
</evidence>
<feature type="compositionally biased region" description="Basic and acidic residues" evidence="12">
    <location>
        <begin position="90"/>
        <end position="108"/>
    </location>
</feature>
<organism evidence="14 16">
    <name type="scientific">Acanthaster planci</name>
    <name type="common">Crown-of-thorns starfish</name>
    <dbReference type="NCBI Taxonomy" id="133434"/>
    <lineage>
        <taxon>Eukaryota</taxon>
        <taxon>Metazoa</taxon>
        <taxon>Echinodermata</taxon>
        <taxon>Eleutherozoa</taxon>
        <taxon>Asterozoa</taxon>
        <taxon>Asteroidea</taxon>
        <taxon>Valvatacea</taxon>
        <taxon>Valvatida</taxon>
        <taxon>Acanthasteridae</taxon>
        <taxon>Acanthaster</taxon>
    </lineage>
</organism>
<reference evidence="15 16" key="1">
    <citation type="submission" date="2025-04" db="UniProtKB">
        <authorList>
            <consortium name="RefSeq"/>
        </authorList>
    </citation>
    <scope>IDENTIFICATION</scope>
</reference>
<evidence type="ECO:0000313" key="15">
    <source>
        <dbReference type="RefSeq" id="XP_022088567.1"/>
    </source>
</evidence>
<keyword evidence="3 11" id="KW-0328">Glycosyltransferase</keyword>
<keyword evidence="5 11" id="KW-0812">Transmembrane</keyword>
<proteinExistence type="inferred from homology"/>
<dbReference type="UniPathway" id="UPA00378"/>
<dbReference type="InterPro" id="IPR001503">
    <property type="entry name" value="Glyco_trans_10"/>
</dbReference>
<dbReference type="PANTHER" id="PTHR11929">
    <property type="entry name" value="ALPHA- 1,3 -FUCOSYLTRANSFERASE"/>
    <property type="match status" value="1"/>
</dbReference>
<evidence type="ECO:0000313" key="17">
    <source>
        <dbReference type="RefSeq" id="XP_022088569.1"/>
    </source>
</evidence>
<dbReference type="OMA" id="CGILPHI"/>
<dbReference type="EC" id="2.4.1.-" evidence="11"/>
<dbReference type="Gene3D" id="3.40.50.11660">
    <property type="entry name" value="Glycosyl transferase family 10, C-terminal domain"/>
    <property type="match status" value="1"/>
</dbReference>
<evidence type="ECO:0000313" key="16">
    <source>
        <dbReference type="RefSeq" id="XP_022088568.1"/>
    </source>
</evidence>
<evidence type="ECO:0000256" key="7">
    <source>
        <dbReference type="ARBA" id="ARBA00022989"/>
    </source>
</evidence>
<dbReference type="RefSeq" id="XP_022088568.1">
    <property type="nucleotide sequence ID" value="XM_022232876.1"/>
</dbReference>
<keyword evidence="9" id="KW-0325">Glycoprotein</keyword>
<evidence type="ECO:0000256" key="4">
    <source>
        <dbReference type="ARBA" id="ARBA00022679"/>
    </source>
</evidence>
<evidence type="ECO:0000256" key="1">
    <source>
        <dbReference type="ARBA" id="ARBA00004922"/>
    </source>
</evidence>
<comment type="similarity">
    <text evidence="2 11">Belongs to the glycosyltransferase 10 family.</text>
</comment>
<dbReference type="GeneID" id="110978133"/>
<evidence type="ECO:0000256" key="12">
    <source>
        <dbReference type="SAM" id="MobiDB-lite"/>
    </source>
</evidence>
<feature type="transmembrane region" description="Helical" evidence="11">
    <location>
        <begin position="16"/>
        <end position="35"/>
    </location>
</feature>
<evidence type="ECO:0000256" key="9">
    <source>
        <dbReference type="ARBA" id="ARBA00023180"/>
    </source>
</evidence>
<keyword evidence="11" id="KW-0333">Golgi apparatus</keyword>
<evidence type="ECO:0000256" key="8">
    <source>
        <dbReference type="ARBA" id="ARBA00023136"/>
    </source>
</evidence>
<accession>A0A8B7Y5U6</accession>
<keyword evidence="8 11" id="KW-0472">Membrane</keyword>
<keyword evidence="6" id="KW-0735">Signal-anchor</keyword>
<dbReference type="RefSeq" id="XP_022088569.1">
    <property type="nucleotide sequence ID" value="XM_022232877.1"/>
</dbReference>
<comment type="subcellular location">
    <subcellularLocation>
        <location evidence="10">Endomembrane system</location>
        <topology evidence="10">Single-pass type II membrane protein</topology>
    </subcellularLocation>
    <subcellularLocation>
        <location evidence="11">Golgi apparatus</location>
        <location evidence="11">Golgi stack membrane</location>
        <topology evidence="11">Single-pass type II membrane protein</topology>
    </subcellularLocation>
</comment>
<evidence type="ECO:0000256" key="5">
    <source>
        <dbReference type="ARBA" id="ARBA00022692"/>
    </source>
</evidence>